<accession>A0A821TY07</accession>
<comment type="caution">
    <text evidence="1">The sequence shown here is derived from an EMBL/GenBank/DDBJ whole genome shotgun (WGS) entry which is preliminary data.</text>
</comment>
<dbReference type="AlphaFoldDB" id="A0A821TY07"/>
<organism evidence="1 2">
    <name type="scientific">Pieris macdunnoughi</name>
    <dbReference type="NCBI Taxonomy" id="345717"/>
    <lineage>
        <taxon>Eukaryota</taxon>
        <taxon>Metazoa</taxon>
        <taxon>Ecdysozoa</taxon>
        <taxon>Arthropoda</taxon>
        <taxon>Hexapoda</taxon>
        <taxon>Insecta</taxon>
        <taxon>Pterygota</taxon>
        <taxon>Neoptera</taxon>
        <taxon>Endopterygota</taxon>
        <taxon>Lepidoptera</taxon>
        <taxon>Glossata</taxon>
        <taxon>Ditrysia</taxon>
        <taxon>Papilionoidea</taxon>
        <taxon>Pieridae</taxon>
        <taxon>Pierinae</taxon>
        <taxon>Pieris</taxon>
    </lineage>
</organism>
<keyword evidence="2" id="KW-1185">Reference proteome</keyword>
<protein>
    <submittedName>
        <fullName evidence="1">Uncharacterized protein</fullName>
    </submittedName>
</protein>
<reference evidence="1" key="1">
    <citation type="submission" date="2021-02" db="EMBL/GenBank/DDBJ databases">
        <authorList>
            <person name="Steward A R."/>
        </authorList>
    </citation>
    <scope>NUCLEOTIDE SEQUENCE</scope>
</reference>
<evidence type="ECO:0000313" key="1">
    <source>
        <dbReference type="EMBL" id="CAF4883125.1"/>
    </source>
</evidence>
<dbReference type="OrthoDB" id="7285826at2759"/>
<gene>
    <name evidence="1" type="ORF">PMACD_LOCUS9789</name>
</gene>
<dbReference type="EMBL" id="CAJOBZ010000028">
    <property type="protein sequence ID" value="CAF4883125.1"/>
    <property type="molecule type" value="Genomic_DNA"/>
</dbReference>
<sequence>MDSDIDIEEHNLFENPELRVLFPDITALKQEIYDEYVEVTNIPNDRTTLKREYQLELAHSQHFDENQQRAGKKKRALQEKTCILKNKIVIGSEPKSSKTTYSSMKHNITKQVIEHCQIHILNNRDPKTNIEHREQDVNSKDSIDGRKVYYFEPYYYAKDDIWLKHLFNGLSLEEITKKLPHSIYRFESRIKLEISQEAERSKAKGRNPSPYTHIP</sequence>
<proteinExistence type="predicted"/>
<evidence type="ECO:0000313" key="2">
    <source>
        <dbReference type="Proteomes" id="UP000663880"/>
    </source>
</evidence>
<dbReference type="Proteomes" id="UP000663880">
    <property type="component" value="Unassembled WGS sequence"/>
</dbReference>
<name>A0A821TY07_9NEOP</name>